<gene>
    <name evidence="4" type="ORF">BSZ18_23330</name>
</gene>
<evidence type="ECO:0000259" key="3">
    <source>
        <dbReference type="Pfam" id="PF13271"/>
    </source>
</evidence>
<keyword evidence="2" id="KW-0812">Transmembrane</keyword>
<comment type="caution">
    <text evidence="4">The sequence shown here is derived from an EMBL/GenBank/DDBJ whole genome shotgun (WGS) entry which is preliminary data.</text>
</comment>
<feature type="domain" description="DUF4062" evidence="3">
    <location>
        <begin position="47"/>
        <end position="113"/>
    </location>
</feature>
<feature type="transmembrane region" description="Helical" evidence="2">
    <location>
        <begin position="260"/>
        <end position="289"/>
    </location>
</feature>
<evidence type="ECO:0000256" key="1">
    <source>
        <dbReference type="SAM" id="MobiDB-lite"/>
    </source>
</evidence>
<feature type="region of interest" description="Disordered" evidence="1">
    <location>
        <begin position="1"/>
        <end position="21"/>
    </location>
</feature>
<proteinExistence type="predicted"/>
<keyword evidence="2" id="KW-0472">Membrane</keyword>
<accession>A0A1X3H395</accession>
<dbReference type="AlphaFoldDB" id="A0A1X3H395"/>
<dbReference type="Pfam" id="PF13271">
    <property type="entry name" value="DUF4062"/>
    <property type="match status" value="1"/>
</dbReference>
<sequence length="386" mass="44989">MPRKPASGSTPPRRATRTHDDAARQEASFYIIRTGVVSSDEQVTTMRAFLSSTFRDLRFERNFVVRKLKTMGIDVVSMEADCKEDFDWRRWSANQARQCDLFIFLFDTRVGTQSNLLLDHLAFVSTSRMERDIARGKAIKLLEYRLERPFPDEEALFEPEERDEYLKTILTEDDPRYLTAGAQIEGMWRDGILIESVSELERRLEVDMRVSWTRHFFHKMRILRRSYFDENFCAWRHAYEDESQIASTHRLGLSWRLRKLIILPLISFAVLYLALPLTSAILCSALLLMPVLVMAIAYRPSFVWVGTKTIMARGLFGRFVQRPLNERFQLDPHWALLDRWTGLGALSVEFSDGVRIFVPLVNDPTAFARHLPAQIKERKRRTCATN</sequence>
<keyword evidence="2" id="KW-1133">Transmembrane helix</keyword>
<protein>
    <recommendedName>
        <fullName evidence="3">DUF4062 domain-containing protein</fullName>
    </recommendedName>
</protein>
<evidence type="ECO:0000313" key="4">
    <source>
        <dbReference type="EMBL" id="OSJ06088.1"/>
    </source>
</evidence>
<organism evidence="4 5">
    <name type="scientific">Bradyrhizobium canariense</name>
    <dbReference type="NCBI Taxonomy" id="255045"/>
    <lineage>
        <taxon>Bacteria</taxon>
        <taxon>Pseudomonadati</taxon>
        <taxon>Pseudomonadota</taxon>
        <taxon>Alphaproteobacteria</taxon>
        <taxon>Hyphomicrobiales</taxon>
        <taxon>Nitrobacteraceae</taxon>
        <taxon>Bradyrhizobium</taxon>
    </lineage>
</organism>
<dbReference type="EMBL" id="NAFI01000180">
    <property type="protein sequence ID" value="OSJ06088.1"/>
    <property type="molecule type" value="Genomic_DNA"/>
</dbReference>
<evidence type="ECO:0000256" key="2">
    <source>
        <dbReference type="SAM" id="Phobius"/>
    </source>
</evidence>
<evidence type="ECO:0000313" key="5">
    <source>
        <dbReference type="Proteomes" id="UP000193553"/>
    </source>
</evidence>
<dbReference type="InterPro" id="IPR025139">
    <property type="entry name" value="DUF4062"/>
</dbReference>
<name>A0A1X3H395_9BRAD</name>
<reference evidence="4 5" key="1">
    <citation type="submission" date="2017-03" db="EMBL/GenBank/DDBJ databases">
        <title>Whole genome sequences of fourteen strains of Bradyrhizobium canariense and one strain of Bradyrhizobium japonicum isolated from Lupinus (Papilionoideae: Genisteae) species in Algeria.</title>
        <authorList>
            <person name="Crovadore J."/>
            <person name="Chekireb D."/>
            <person name="Brachmann A."/>
            <person name="Chablais R."/>
            <person name="Cochard B."/>
            <person name="Lefort F."/>
        </authorList>
    </citation>
    <scope>NUCLEOTIDE SEQUENCE [LARGE SCALE GENOMIC DNA]</scope>
    <source>
        <strain evidence="4 5">UBMA195</strain>
    </source>
</reference>
<dbReference type="Proteomes" id="UP000193553">
    <property type="component" value="Unassembled WGS sequence"/>
</dbReference>